<keyword evidence="3" id="KW-0964">Secreted</keyword>
<evidence type="ECO:0000259" key="4">
    <source>
        <dbReference type="Pfam" id="PF00669"/>
    </source>
</evidence>
<keyword evidence="6" id="KW-0282">Flagellum</keyword>
<protein>
    <recommendedName>
        <fullName evidence="3">Flagellin</fullName>
    </recommendedName>
</protein>
<dbReference type="EMBL" id="CP004373">
    <property type="protein sequence ID" value="AHK71002.1"/>
    <property type="molecule type" value="Genomic_DNA"/>
</dbReference>
<organism evidence="6 7">
    <name type="scientific">Gluconobacter oxydans DSM 3504</name>
    <dbReference type="NCBI Taxonomy" id="1288313"/>
    <lineage>
        <taxon>Bacteria</taxon>
        <taxon>Pseudomonadati</taxon>
        <taxon>Pseudomonadota</taxon>
        <taxon>Alphaproteobacteria</taxon>
        <taxon>Acetobacterales</taxon>
        <taxon>Acetobacteraceae</taxon>
        <taxon>Gluconobacter</taxon>
    </lineage>
</organism>
<reference evidence="6 7" key="1">
    <citation type="journal article" date="2015" name="Appl. Microbiol. Biotechnol.">
        <title>The consequence of an additional NADH dehydrogenase paralog on the growth of Gluconobacter oxydans DSM3504.</title>
        <authorList>
            <person name="Kostner D."/>
            <person name="Luchterhand B."/>
            <person name="Junker A."/>
            <person name="Volland S."/>
            <person name="Daniel R."/>
            <person name="Buchs J."/>
            <person name="Liebl W."/>
            <person name="Ehrenreich A."/>
        </authorList>
    </citation>
    <scope>NUCLEOTIDE SEQUENCE [LARGE SCALE GENOMIC DNA]</scope>
    <source>
        <strain evidence="6">DSM 3504</strain>
    </source>
</reference>
<dbReference type="KEGG" id="goy:GLS_c10950"/>
<feature type="domain" description="Flagellin C-terminal" evidence="5">
    <location>
        <begin position="280"/>
        <end position="353"/>
    </location>
</feature>
<keyword evidence="2 3" id="KW-0975">Bacterial flagellum</keyword>
<evidence type="ECO:0000313" key="6">
    <source>
        <dbReference type="EMBL" id="AHK71002.1"/>
    </source>
</evidence>
<dbReference type="InterPro" id="IPR046358">
    <property type="entry name" value="Flagellin_C"/>
</dbReference>
<comment type="function">
    <text evidence="3">Flagellin is the subunit protein which polymerizes to form the filaments of bacterial flagella.</text>
</comment>
<dbReference type="GO" id="GO:0005576">
    <property type="term" value="C:extracellular region"/>
    <property type="evidence" value="ECO:0007669"/>
    <property type="project" value="UniProtKB-SubCell"/>
</dbReference>
<dbReference type="Gene3D" id="1.20.1330.10">
    <property type="entry name" value="f41 fragment of flagellin, N-terminal domain"/>
    <property type="match status" value="1"/>
</dbReference>
<dbReference type="InterPro" id="IPR001492">
    <property type="entry name" value="Flagellin"/>
</dbReference>
<dbReference type="GeneID" id="56905330"/>
<sequence length="353" mass="35904">MTGTISSFGFGGISSQLLLGVQNLSQSQSSLQLEASTGVLSSSYAGLGASRTQALALQPAITQVSAWTSNVTNAQNTLTTTQTALSQISTIAQDLTSSLSTLGSTLTYSTVTTAATAAQSALTSLGNLLNTKQGDSYVFAGQQNTTAPVSTDLGTSDLATQIEQAVSQLGSTSADDVLSTTGDLASNTAAGQPFSAAVSTSPDQAYQQKMQVVVGQSETVSVGMVATQSATSTSTTSPIRDLMRNLMVVASLGSSSTSASDYSSLISGLQSSMETVTSGLGDMSGLLGVQQNSLTTQASMLSQMSSALTTQLGQVKDADLAQVSTQVTDTNNQLQASYSLIADMKGMTLASYL</sequence>
<accession>A0A067Z4G9</accession>
<dbReference type="Pfam" id="PF00700">
    <property type="entry name" value="Flagellin_C"/>
    <property type="match status" value="1"/>
</dbReference>
<dbReference type="Pfam" id="PF00669">
    <property type="entry name" value="Flagellin_N"/>
    <property type="match status" value="1"/>
</dbReference>
<keyword evidence="6" id="KW-0966">Cell projection</keyword>
<dbReference type="PANTHER" id="PTHR42792">
    <property type="entry name" value="FLAGELLIN"/>
    <property type="match status" value="1"/>
</dbReference>
<name>A0A067Z4G9_GLUOY</name>
<evidence type="ECO:0000256" key="2">
    <source>
        <dbReference type="ARBA" id="ARBA00023143"/>
    </source>
</evidence>
<dbReference type="InterPro" id="IPR001029">
    <property type="entry name" value="Flagellin_N"/>
</dbReference>
<evidence type="ECO:0000256" key="1">
    <source>
        <dbReference type="ARBA" id="ARBA00005709"/>
    </source>
</evidence>
<gene>
    <name evidence="6" type="primary">flgL</name>
    <name evidence="6" type="ORF">GLS_c10950</name>
</gene>
<comment type="similarity">
    <text evidence="1 3">Belongs to the bacterial flagellin family.</text>
</comment>
<evidence type="ECO:0000256" key="3">
    <source>
        <dbReference type="RuleBase" id="RU362073"/>
    </source>
</evidence>
<dbReference type="NCBIfam" id="NF006489">
    <property type="entry name" value="PRK08913.1"/>
    <property type="match status" value="1"/>
</dbReference>
<dbReference type="GO" id="GO:0005198">
    <property type="term" value="F:structural molecule activity"/>
    <property type="evidence" value="ECO:0007669"/>
    <property type="project" value="UniProtKB-UniRule"/>
</dbReference>
<keyword evidence="6" id="KW-0969">Cilium</keyword>
<comment type="subcellular location">
    <subcellularLocation>
        <location evidence="3">Secreted</location>
    </subcellularLocation>
    <subcellularLocation>
        <location evidence="3">Bacterial flagellum</location>
    </subcellularLocation>
</comment>
<evidence type="ECO:0000259" key="5">
    <source>
        <dbReference type="Pfam" id="PF00700"/>
    </source>
</evidence>
<feature type="domain" description="Flagellin N-terminal" evidence="4">
    <location>
        <begin position="15"/>
        <end position="143"/>
    </location>
</feature>
<evidence type="ECO:0000313" key="7">
    <source>
        <dbReference type="Proteomes" id="UP000031656"/>
    </source>
</evidence>
<dbReference type="HOGENOM" id="CLU_775590_0_0_5"/>
<dbReference type="AlphaFoldDB" id="A0A067Z4G9"/>
<proteinExistence type="inferred from homology"/>
<dbReference type="RefSeq" id="WP_041111519.1">
    <property type="nucleotide sequence ID" value="NZ_CP004373.1"/>
</dbReference>
<dbReference type="Proteomes" id="UP000031656">
    <property type="component" value="Chromosome"/>
</dbReference>
<dbReference type="PANTHER" id="PTHR42792:SF1">
    <property type="entry name" value="FLAGELLAR HOOK-ASSOCIATED PROTEIN 3"/>
    <property type="match status" value="1"/>
</dbReference>
<dbReference type="GO" id="GO:0009288">
    <property type="term" value="C:bacterial-type flagellum"/>
    <property type="evidence" value="ECO:0007669"/>
    <property type="project" value="UniProtKB-SubCell"/>
</dbReference>
<dbReference type="SUPFAM" id="SSF64518">
    <property type="entry name" value="Phase 1 flagellin"/>
    <property type="match status" value="1"/>
</dbReference>